<reference evidence="7 8" key="1">
    <citation type="submission" date="2018-09" db="EMBL/GenBank/DDBJ databases">
        <title>Genomic Encyclopedia of Archaeal and Bacterial Type Strains, Phase II (KMG-II): from individual species to whole genera.</title>
        <authorList>
            <person name="Goeker M."/>
        </authorList>
    </citation>
    <scope>NUCLEOTIDE SEQUENCE [LARGE SCALE GENOMIC DNA]</scope>
    <source>
        <strain evidence="7 8">DSM 17008</strain>
    </source>
</reference>
<evidence type="ECO:0000256" key="3">
    <source>
        <dbReference type="ARBA" id="ARBA00023235"/>
    </source>
</evidence>
<dbReference type="InterPro" id="IPR002942">
    <property type="entry name" value="S4_RNA-bd"/>
</dbReference>
<evidence type="ECO:0000256" key="4">
    <source>
        <dbReference type="PROSITE-ProRule" id="PRU00182"/>
    </source>
</evidence>
<dbReference type="FunFam" id="3.30.70.1560:FF:000001">
    <property type="entry name" value="Pseudouridine synthase"/>
    <property type="match status" value="1"/>
</dbReference>
<gene>
    <name evidence="7" type="ORF">ATL39_2099</name>
</gene>
<dbReference type="NCBIfam" id="TIGR00093">
    <property type="entry name" value="pseudouridine synthase"/>
    <property type="match status" value="1"/>
</dbReference>
<comment type="caution">
    <text evidence="7">The sequence shown here is derived from an EMBL/GenBank/DDBJ whole genome shotgun (WGS) entry which is preliminary data.</text>
</comment>
<dbReference type="EMBL" id="RAPK01000009">
    <property type="protein sequence ID" value="RKD72903.1"/>
    <property type="molecule type" value="Genomic_DNA"/>
</dbReference>
<evidence type="ECO:0000256" key="5">
    <source>
        <dbReference type="RuleBase" id="RU003887"/>
    </source>
</evidence>
<dbReference type="EC" id="5.4.99.-" evidence="5"/>
<dbReference type="InterPro" id="IPR018496">
    <property type="entry name" value="PsdUridine_synth_RsuA/RluB_CS"/>
</dbReference>
<dbReference type="SMART" id="SM00363">
    <property type="entry name" value="S4"/>
    <property type="match status" value="1"/>
</dbReference>
<evidence type="ECO:0000256" key="2">
    <source>
        <dbReference type="ARBA" id="ARBA00022884"/>
    </source>
</evidence>
<evidence type="ECO:0000256" key="1">
    <source>
        <dbReference type="ARBA" id="ARBA00008348"/>
    </source>
</evidence>
<dbReference type="GO" id="GO:0005829">
    <property type="term" value="C:cytosol"/>
    <property type="evidence" value="ECO:0007669"/>
    <property type="project" value="UniProtKB-ARBA"/>
</dbReference>
<dbReference type="GO" id="GO:0003723">
    <property type="term" value="F:RNA binding"/>
    <property type="evidence" value="ECO:0007669"/>
    <property type="project" value="UniProtKB-KW"/>
</dbReference>
<dbReference type="CDD" id="cd02870">
    <property type="entry name" value="PseudoU_synth_RsuA_like"/>
    <property type="match status" value="1"/>
</dbReference>
<dbReference type="InterPro" id="IPR042092">
    <property type="entry name" value="PsdUridine_s_RsuA/RluB/E/F_cat"/>
</dbReference>
<evidence type="ECO:0000259" key="6">
    <source>
        <dbReference type="SMART" id="SM00363"/>
    </source>
</evidence>
<evidence type="ECO:0000313" key="7">
    <source>
        <dbReference type="EMBL" id="RKD72903.1"/>
    </source>
</evidence>
<dbReference type="Gene3D" id="3.30.70.1560">
    <property type="entry name" value="Alpha-L RNA-binding motif"/>
    <property type="match status" value="1"/>
</dbReference>
<dbReference type="InterPro" id="IPR020094">
    <property type="entry name" value="TruA/RsuA/RluB/E/F_N"/>
</dbReference>
<dbReference type="InterPro" id="IPR006145">
    <property type="entry name" value="PsdUridine_synth_RsuA/RluA"/>
</dbReference>
<dbReference type="InterPro" id="IPR036986">
    <property type="entry name" value="S4_RNA-bd_sf"/>
</dbReference>
<dbReference type="FunFam" id="3.30.70.580:FF:000005">
    <property type="entry name" value="Pseudouridine synthase"/>
    <property type="match status" value="1"/>
</dbReference>
<dbReference type="Proteomes" id="UP000285120">
    <property type="component" value="Unassembled WGS sequence"/>
</dbReference>
<dbReference type="InterPro" id="IPR020103">
    <property type="entry name" value="PsdUridine_synth_cat_dom_sf"/>
</dbReference>
<dbReference type="PANTHER" id="PTHR47683:SF2">
    <property type="entry name" value="RNA-BINDING S4 DOMAIN-CONTAINING PROTEIN"/>
    <property type="match status" value="1"/>
</dbReference>
<dbReference type="GO" id="GO:0120159">
    <property type="term" value="F:rRNA pseudouridine synthase activity"/>
    <property type="evidence" value="ECO:0007669"/>
    <property type="project" value="UniProtKB-ARBA"/>
</dbReference>
<evidence type="ECO:0000313" key="8">
    <source>
        <dbReference type="Proteomes" id="UP000285120"/>
    </source>
</evidence>
<organism evidence="7 8">
    <name type="scientific">Sinobaca qinghaiensis</name>
    <dbReference type="NCBI Taxonomy" id="342944"/>
    <lineage>
        <taxon>Bacteria</taxon>
        <taxon>Bacillati</taxon>
        <taxon>Bacillota</taxon>
        <taxon>Bacilli</taxon>
        <taxon>Bacillales</taxon>
        <taxon>Sporolactobacillaceae</taxon>
        <taxon>Sinobaca</taxon>
    </lineage>
</organism>
<dbReference type="Pfam" id="PF01479">
    <property type="entry name" value="S4"/>
    <property type="match status" value="1"/>
</dbReference>
<feature type="domain" description="RNA-binding S4" evidence="6">
    <location>
        <begin position="34"/>
        <end position="92"/>
    </location>
</feature>
<protein>
    <recommendedName>
        <fullName evidence="5">Pseudouridine synthase</fullName>
        <ecNumber evidence="5">5.4.99.-</ecNumber>
    </recommendedName>
</protein>
<dbReference type="InterPro" id="IPR050343">
    <property type="entry name" value="RsuA_PseudoU_synthase"/>
</dbReference>
<dbReference type="PROSITE" id="PS50889">
    <property type="entry name" value="S4"/>
    <property type="match status" value="1"/>
</dbReference>
<keyword evidence="2 4" id="KW-0694">RNA-binding</keyword>
<keyword evidence="8" id="KW-1185">Reference proteome</keyword>
<dbReference type="SUPFAM" id="SSF55120">
    <property type="entry name" value="Pseudouridine synthase"/>
    <property type="match status" value="1"/>
</dbReference>
<dbReference type="PROSITE" id="PS01149">
    <property type="entry name" value="PSI_RSU"/>
    <property type="match status" value="1"/>
</dbReference>
<keyword evidence="3 5" id="KW-0413">Isomerase</keyword>
<name>A0A419V2Z9_9BACL</name>
<dbReference type="Gene3D" id="3.30.70.580">
    <property type="entry name" value="Pseudouridine synthase I, catalytic domain, N-terminal subdomain"/>
    <property type="match status" value="1"/>
</dbReference>
<dbReference type="PANTHER" id="PTHR47683">
    <property type="entry name" value="PSEUDOURIDINE SYNTHASE FAMILY PROTEIN-RELATED"/>
    <property type="match status" value="1"/>
</dbReference>
<dbReference type="GO" id="GO:0000455">
    <property type="term" value="P:enzyme-directed rRNA pseudouridine synthesis"/>
    <property type="evidence" value="ECO:0007669"/>
    <property type="project" value="UniProtKB-ARBA"/>
</dbReference>
<sequence length="273" mass="30692">MGRKRKIGTVLNGKKVVVPQHDAYDIEDEVKQMERLQKVIAGAGITSRRKAEKLIEEGRVTVNGDVVTELGTKVTVGNDVVEVDGVPLDKEQPVYFLLYKPKSIISAVSDDKGRKVVNDFLPDIEQRIFPVGRLDYETSGLLLLTNDGDFAHLMMHPRNKIVKTYIAKVEGRPSKENLKKLERGIYLEDGKTAPAKVNVKSSNKSGNSSIIEISIHEGKNQQVRRMFEHIGHKVIKLKRESYAFLTLQGLEPGDSRELKPIEVKKLRDLAEQE</sequence>
<dbReference type="Gene3D" id="3.10.290.10">
    <property type="entry name" value="RNA-binding S4 domain"/>
    <property type="match status" value="1"/>
</dbReference>
<proteinExistence type="inferred from homology"/>
<dbReference type="InterPro" id="IPR000748">
    <property type="entry name" value="PsdUridine_synth_RsuA/RluB/E/F"/>
</dbReference>
<comment type="similarity">
    <text evidence="1 5">Belongs to the pseudouridine synthase RsuA family.</text>
</comment>
<dbReference type="AlphaFoldDB" id="A0A419V2Z9"/>
<accession>A0A419V2Z9</accession>
<dbReference type="Pfam" id="PF00849">
    <property type="entry name" value="PseudoU_synth_2"/>
    <property type="match status" value="1"/>
</dbReference>
<dbReference type="FunFam" id="3.10.290.10:FF:000003">
    <property type="entry name" value="Pseudouridine synthase"/>
    <property type="match status" value="1"/>
</dbReference>
<dbReference type="SUPFAM" id="SSF55174">
    <property type="entry name" value="Alpha-L RNA-binding motif"/>
    <property type="match status" value="1"/>
</dbReference>
<dbReference type="CDD" id="cd00165">
    <property type="entry name" value="S4"/>
    <property type="match status" value="1"/>
</dbReference>